<dbReference type="PANTHER" id="PTHR42933:SF3">
    <property type="entry name" value="TYPE I RESTRICTION ENZYME MJAVIII METHYLASE SUBUNIT"/>
    <property type="match status" value="1"/>
</dbReference>
<proteinExistence type="inferred from homology"/>
<sequence length="744" mass="85716">MNHKVHNQIVSFIWGIADDVLRDVFVRGKYRDIILPFTVLRRIDVLLEPGKEKVLKANQFMIENKIDDKIGLTKISGYPFYNTSSFTMGMNGPKDSEYPFVSLLSDPDKTDTNLETYLDGFSPNVQEIISKFKVRNQLETMKDAGITYGLIEKLTSNSINLSPNDVINARGEKLPGLSNLGMGYVFEELIRKFNEENNEEAGEHFTPREIIRLMTQILFEPVKDKLREKERARFSIYDPACGSGGMLTEAEKYAKKITENKCDFSLFGQEVNPETWAICTGDMLIKAKPKENLSENVVYGSTLSNDGFFGKAFDFMLSNPPYGKAWKIDEDAIVRDRGKKSKEIIKDPRFQVGLPSIDDGQLLFLVNMISKMKKNTDMGSRIATVHNGSALFTGDAGQGTSNIRQMIIEGDLLECIIALPKNIFYNTGIPTYVWIVSNKKEAHRRGKVQLINAIDIYQKLRKNLGQKNCELTKEQINSVTQIYLDFKETEISKIFDNDDFGYWKITVDRPLRLKANITQEAAEGLRFHKSLQDEMQWVYGKFGDKVYEGLKAFKADIEKWLEKNETKISPANKKKLFDRKFWETQRKMMKIALMLFEEMGNREYSNFNLFQHDVNEALKLLKIKLTASEKKMIFNAVTWKDEEAEAVIKKTEKDGTVVYESDSDLRDSEQIPLYEDIEKYFKREVLPYVPDAWIDHSKTVKGYEISFTRYFYQYEPPRSLEEIVADIAKLQEETEGLLELIIDN</sequence>
<dbReference type="EMBL" id="CP061800">
    <property type="protein sequence ID" value="QTA91839.1"/>
    <property type="molecule type" value="Genomic_DNA"/>
</dbReference>
<accession>A0A975BV77</accession>
<comment type="similarity">
    <text evidence="1">Belongs to the N(4)/N(6)-methyltransferase family.</text>
</comment>
<dbReference type="InterPro" id="IPR002052">
    <property type="entry name" value="DNA_methylase_N6_adenine_CS"/>
</dbReference>
<evidence type="ECO:0000259" key="9">
    <source>
        <dbReference type="Pfam" id="PF12161"/>
    </source>
</evidence>
<dbReference type="GO" id="GO:0003677">
    <property type="term" value="F:DNA binding"/>
    <property type="evidence" value="ECO:0007669"/>
    <property type="project" value="InterPro"/>
</dbReference>
<evidence type="ECO:0000259" key="8">
    <source>
        <dbReference type="Pfam" id="PF02384"/>
    </source>
</evidence>
<dbReference type="InterPro" id="IPR003356">
    <property type="entry name" value="DNA_methylase_A-5"/>
</dbReference>
<dbReference type="KEGG" id="dmm:dnm_079130"/>
<dbReference type="EC" id="2.1.1.72" evidence="2"/>
<protein>
    <recommendedName>
        <fullName evidence="2">site-specific DNA-methyltransferase (adenine-specific)</fullName>
        <ecNumber evidence="2">2.1.1.72</ecNumber>
    </recommendedName>
</protein>
<dbReference type="Pfam" id="PF12161">
    <property type="entry name" value="HsdM_N"/>
    <property type="match status" value="1"/>
</dbReference>
<dbReference type="GO" id="GO:0009007">
    <property type="term" value="F:site-specific DNA-methyltransferase (adenine-specific) activity"/>
    <property type="evidence" value="ECO:0007669"/>
    <property type="project" value="UniProtKB-EC"/>
</dbReference>
<comment type="catalytic activity">
    <reaction evidence="7">
        <text>a 2'-deoxyadenosine in DNA + S-adenosyl-L-methionine = an N(6)-methyl-2'-deoxyadenosine in DNA + S-adenosyl-L-homocysteine + H(+)</text>
        <dbReference type="Rhea" id="RHEA:15197"/>
        <dbReference type="Rhea" id="RHEA-COMP:12418"/>
        <dbReference type="Rhea" id="RHEA-COMP:12419"/>
        <dbReference type="ChEBI" id="CHEBI:15378"/>
        <dbReference type="ChEBI" id="CHEBI:57856"/>
        <dbReference type="ChEBI" id="CHEBI:59789"/>
        <dbReference type="ChEBI" id="CHEBI:90615"/>
        <dbReference type="ChEBI" id="CHEBI:90616"/>
        <dbReference type="EC" id="2.1.1.72"/>
    </reaction>
</comment>
<evidence type="ECO:0000256" key="6">
    <source>
        <dbReference type="ARBA" id="ARBA00022747"/>
    </source>
</evidence>
<name>A0A975BV77_9BACT</name>
<reference evidence="10" key="1">
    <citation type="journal article" date="2021" name="Microb. Physiol.">
        <title>Proteogenomic Insights into the Physiology of Marine, Sulfate-Reducing, Filamentous Desulfonema limicola and Desulfonema magnum.</title>
        <authorList>
            <person name="Schnaars V."/>
            <person name="Wohlbrand L."/>
            <person name="Scheve S."/>
            <person name="Hinrichs C."/>
            <person name="Reinhardt R."/>
            <person name="Rabus R."/>
        </authorList>
    </citation>
    <scope>NUCLEOTIDE SEQUENCE</scope>
    <source>
        <strain evidence="10">4be13</strain>
    </source>
</reference>
<keyword evidence="5" id="KW-0949">S-adenosyl-L-methionine</keyword>
<dbReference type="GO" id="GO:0009307">
    <property type="term" value="P:DNA restriction-modification system"/>
    <property type="evidence" value="ECO:0007669"/>
    <property type="project" value="UniProtKB-KW"/>
</dbReference>
<evidence type="ECO:0000256" key="3">
    <source>
        <dbReference type="ARBA" id="ARBA00022603"/>
    </source>
</evidence>
<dbReference type="GO" id="GO:0032259">
    <property type="term" value="P:methylation"/>
    <property type="evidence" value="ECO:0007669"/>
    <property type="project" value="UniProtKB-KW"/>
</dbReference>
<evidence type="ECO:0000256" key="4">
    <source>
        <dbReference type="ARBA" id="ARBA00022679"/>
    </source>
</evidence>
<organism evidence="10 11">
    <name type="scientific">Desulfonema magnum</name>
    <dbReference type="NCBI Taxonomy" id="45655"/>
    <lineage>
        <taxon>Bacteria</taxon>
        <taxon>Pseudomonadati</taxon>
        <taxon>Thermodesulfobacteriota</taxon>
        <taxon>Desulfobacteria</taxon>
        <taxon>Desulfobacterales</taxon>
        <taxon>Desulfococcaceae</taxon>
        <taxon>Desulfonema</taxon>
    </lineage>
</organism>
<keyword evidence="3 10" id="KW-0489">Methyltransferase</keyword>
<keyword evidence="4" id="KW-0808">Transferase</keyword>
<keyword evidence="6" id="KW-0680">Restriction system</keyword>
<evidence type="ECO:0000256" key="5">
    <source>
        <dbReference type="ARBA" id="ARBA00022691"/>
    </source>
</evidence>
<dbReference type="REBASE" id="468794">
    <property type="entry name" value="M.Dma2077ORF79130P"/>
</dbReference>
<dbReference type="AlphaFoldDB" id="A0A975BV77"/>
<evidence type="ECO:0000313" key="10">
    <source>
        <dbReference type="EMBL" id="QTA91839.1"/>
    </source>
</evidence>
<gene>
    <name evidence="10" type="ORF">dnm_079130</name>
</gene>
<dbReference type="SUPFAM" id="SSF53335">
    <property type="entry name" value="S-adenosyl-L-methionine-dependent methyltransferases"/>
    <property type="match status" value="1"/>
</dbReference>
<dbReference type="Pfam" id="PF02384">
    <property type="entry name" value="N6_Mtase"/>
    <property type="match status" value="1"/>
</dbReference>
<dbReference type="PANTHER" id="PTHR42933">
    <property type="entry name" value="SLR6095 PROTEIN"/>
    <property type="match status" value="1"/>
</dbReference>
<dbReference type="PROSITE" id="PS00092">
    <property type="entry name" value="N6_MTASE"/>
    <property type="match status" value="1"/>
</dbReference>
<evidence type="ECO:0000313" key="11">
    <source>
        <dbReference type="Proteomes" id="UP000663722"/>
    </source>
</evidence>
<dbReference type="GO" id="GO:0008170">
    <property type="term" value="F:N-methyltransferase activity"/>
    <property type="evidence" value="ECO:0007669"/>
    <property type="project" value="InterPro"/>
</dbReference>
<dbReference type="Gene3D" id="3.40.50.150">
    <property type="entry name" value="Vaccinia Virus protein VP39"/>
    <property type="match status" value="1"/>
</dbReference>
<evidence type="ECO:0000256" key="1">
    <source>
        <dbReference type="ARBA" id="ARBA00006594"/>
    </source>
</evidence>
<dbReference type="InterPro" id="IPR051537">
    <property type="entry name" value="DNA_Adenine_Mtase"/>
</dbReference>
<keyword evidence="11" id="KW-1185">Reference proteome</keyword>
<dbReference type="PRINTS" id="PR00507">
    <property type="entry name" value="N12N6MTFRASE"/>
</dbReference>
<dbReference type="InterPro" id="IPR029063">
    <property type="entry name" value="SAM-dependent_MTases_sf"/>
</dbReference>
<feature type="domain" description="N6 adenine-specific DNA methyltransferase N-terminal" evidence="9">
    <location>
        <begin position="10"/>
        <end position="153"/>
    </location>
</feature>
<dbReference type="InterPro" id="IPR022749">
    <property type="entry name" value="D12N6_MeTrfase_N"/>
</dbReference>
<feature type="domain" description="DNA methylase adenine-specific" evidence="8">
    <location>
        <begin position="182"/>
        <end position="490"/>
    </location>
</feature>
<evidence type="ECO:0000256" key="7">
    <source>
        <dbReference type="ARBA" id="ARBA00047942"/>
    </source>
</evidence>
<evidence type="ECO:0000256" key="2">
    <source>
        <dbReference type="ARBA" id="ARBA00011900"/>
    </source>
</evidence>
<dbReference type="Proteomes" id="UP000663722">
    <property type="component" value="Chromosome"/>
</dbReference>
<dbReference type="RefSeq" id="WP_207679446.1">
    <property type="nucleotide sequence ID" value="NZ_CP061800.1"/>
</dbReference>